<protein>
    <recommendedName>
        <fullName evidence="6">Lipoprotein</fullName>
    </recommendedName>
</protein>
<comment type="caution">
    <text evidence="4">The sequence shown here is derived from an EMBL/GenBank/DDBJ whole genome shotgun (WGS) entry which is preliminary data.</text>
</comment>
<evidence type="ECO:0000256" key="2">
    <source>
        <dbReference type="SAM" id="MobiDB-lite"/>
    </source>
</evidence>
<feature type="chain" id="PRO_5047150007" description="Lipoprotein" evidence="3">
    <location>
        <begin position="23"/>
        <end position="251"/>
    </location>
</feature>
<feature type="signal peptide" evidence="3">
    <location>
        <begin position="1"/>
        <end position="22"/>
    </location>
</feature>
<organism evidence="4 5">
    <name type="scientific">Helcococcus bovis</name>
    <dbReference type="NCBI Taxonomy" id="3153252"/>
    <lineage>
        <taxon>Bacteria</taxon>
        <taxon>Bacillati</taxon>
        <taxon>Bacillota</taxon>
        <taxon>Tissierellia</taxon>
        <taxon>Tissierellales</taxon>
        <taxon>Peptoniphilaceae</taxon>
        <taxon>Helcococcus</taxon>
    </lineage>
</organism>
<dbReference type="Proteomes" id="UP001629536">
    <property type="component" value="Unassembled WGS sequence"/>
</dbReference>
<evidence type="ECO:0000256" key="3">
    <source>
        <dbReference type="SAM" id="SignalP"/>
    </source>
</evidence>
<dbReference type="PROSITE" id="PS51257">
    <property type="entry name" value="PROKAR_LIPOPROTEIN"/>
    <property type="match status" value="1"/>
</dbReference>
<feature type="coiled-coil region" evidence="1">
    <location>
        <begin position="31"/>
        <end position="71"/>
    </location>
</feature>
<evidence type="ECO:0000256" key="1">
    <source>
        <dbReference type="SAM" id="Coils"/>
    </source>
</evidence>
<sequence length="251" mass="29642">MRKNLVLLIALTLLLTACTTKPKETVKETKKEIKLETIKETKDEKKKAELKEKLTKLKNKIDKDIEKEARKKLEEKGIKNPTKEQLEKDLEKKSQKENIKVTKKEELKVTQKETSKTQKTKQKEKVWVVDVKKQDPVYENKCVVVKEAWTETTDELIDFDQIIKPRWFVRFSDGSIKYYYSAKEASDAEEKYLHDYATGKYPLRVTNWGTAQDEMEIVNKKYKTIEHPAETKCEQVLVKEAVKEQGHWEYR</sequence>
<feature type="region of interest" description="Disordered" evidence="2">
    <location>
        <begin position="72"/>
        <end position="91"/>
    </location>
</feature>
<keyword evidence="1" id="KW-0175">Coiled coil</keyword>
<reference evidence="4 5" key="1">
    <citation type="journal article" date="2024" name="Front. Microbiol.">
        <title>Pangenomic and biochemical analyses of Helcococcus ovis reveal widespread tetracycline resistance and a novel bacterial species, Helcococcus bovis.</title>
        <authorList>
            <person name="Cunha F."/>
            <person name="Zhai Y."/>
            <person name="Casaro S."/>
            <person name="Jones K.L."/>
            <person name="Hernandez M."/>
            <person name="Bisinotto R.S."/>
            <person name="Kariyawasam S."/>
            <person name="Brown M.B."/>
            <person name="Phillips A."/>
            <person name="Jeong K.C."/>
            <person name="Galvao K.N."/>
        </authorList>
    </citation>
    <scope>NUCLEOTIDE SEQUENCE [LARGE SCALE GENOMIC DNA]</scope>
    <source>
        <strain evidence="4 5">KG197</strain>
    </source>
</reference>
<gene>
    <name evidence="4" type="ORF">ABGF40_02525</name>
</gene>
<dbReference type="RefSeq" id="WP_408126322.1">
    <property type="nucleotide sequence ID" value="NZ_JBFNFH010000003.1"/>
</dbReference>
<name>A0ABW9F517_9FIRM</name>
<proteinExistence type="predicted"/>
<keyword evidence="3" id="KW-0732">Signal</keyword>
<evidence type="ECO:0008006" key="6">
    <source>
        <dbReference type="Google" id="ProtNLM"/>
    </source>
</evidence>
<dbReference type="EMBL" id="JBFNFH010000003">
    <property type="protein sequence ID" value="MFM1524540.1"/>
    <property type="molecule type" value="Genomic_DNA"/>
</dbReference>
<evidence type="ECO:0000313" key="5">
    <source>
        <dbReference type="Proteomes" id="UP001629536"/>
    </source>
</evidence>
<accession>A0ABW9F517</accession>
<keyword evidence="5" id="KW-1185">Reference proteome</keyword>
<evidence type="ECO:0000313" key="4">
    <source>
        <dbReference type="EMBL" id="MFM1524540.1"/>
    </source>
</evidence>